<evidence type="ECO:0000313" key="4">
    <source>
        <dbReference type="Proteomes" id="UP000286137"/>
    </source>
</evidence>
<dbReference type="EMBL" id="QRTJ01000001">
    <property type="protein sequence ID" value="RGQ71353.1"/>
    <property type="molecule type" value="Genomic_DNA"/>
</dbReference>
<dbReference type="Proteomes" id="UP000286137">
    <property type="component" value="Unassembled WGS sequence"/>
</dbReference>
<organism evidence="1 3">
    <name type="scientific">Mediterraneibacter gnavus</name>
    <name type="common">Ruminococcus gnavus</name>
    <dbReference type="NCBI Taxonomy" id="33038"/>
    <lineage>
        <taxon>Bacteria</taxon>
        <taxon>Bacillati</taxon>
        <taxon>Bacillota</taxon>
        <taxon>Clostridia</taxon>
        <taxon>Lachnospirales</taxon>
        <taxon>Lachnospiraceae</taxon>
        <taxon>Mediterraneibacter</taxon>
    </lineage>
</organism>
<name>A0A2N5P753_MEDGN</name>
<evidence type="ECO:0000313" key="2">
    <source>
        <dbReference type="EMBL" id="RGQ71353.1"/>
    </source>
</evidence>
<dbReference type="Proteomes" id="UP000260808">
    <property type="component" value="Unassembled WGS sequence"/>
</dbReference>
<comment type="caution">
    <text evidence="1">The sequence shown here is derived from an EMBL/GenBank/DDBJ whole genome shotgun (WGS) entry which is preliminary data.</text>
</comment>
<reference evidence="3 4" key="1">
    <citation type="submission" date="2018-08" db="EMBL/GenBank/DDBJ databases">
        <title>A genome reference for cultivated species of the human gut microbiota.</title>
        <authorList>
            <person name="Zou Y."/>
            <person name="Xue W."/>
            <person name="Luo G."/>
        </authorList>
    </citation>
    <scope>NUCLEOTIDE SEQUENCE [LARGE SCALE GENOMIC DNA]</scope>
    <source>
        <strain evidence="2 4">AF27-4BH</strain>
        <strain evidence="1 3">TF01-20-2</strain>
    </source>
</reference>
<dbReference type="AlphaFoldDB" id="A0A2N5P753"/>
<accession>A0A2N5P753</accession>
<protein>
    <submittedName>
        <fullName evidence="1">Uncharacterized protein</fullName>
    </submittedName>
</protein>
<sequence length="66" mass="7826">MHQLPVLHTEQVIFWEVEDESVANVFEGFKKLCIDILSMLRILTFRDHLGMYLVIYKDKHHKAVAE</sequence>
<evidence type="ECO:0000313" key="3">
    <source>
        <dbReference type="Proteomes" id="UP000260808"/>
    </source>
</evidence>
<dbReference type="EMBL" id="QSSX01000001">
    <property type="protein sequence ID" value="RGM26333.1"/>
    <property type="molecule type" value="Genomic_DNA"/>
</dbReference>
<evidence type="ECO:0000313" key="1">
    <source>
        <dbReference type="EMBL" id="RGM26333.1"/>
    </source>
</evidence>
<proteinExistence type="predicted"/>
<gene>
    <name evidence="2" type="ORF">DWY88_00590</name>
    <name evidence="1" type="ORF">DXC31_00235</name>
</gene>